<dbReference type="EMBL" id="JABBWM010000182">
    <property type="protein sequence ID" value="KAG2085236.1"/>
    <property type="molecule type" value="Genomic_DNA"/>
</dbReference>
<dbReference type="RefSeq" id="XP_041284628.1">
    <property type="nucleotide sequence ID" value="XM_041444406.1"/>
</dbReference>
<name>A0A9P7ERQ5_9AGAM</name>
<dbReference type="Proteomes" id="UP000823399">
    <property type="component" value="Unassembled WGS sequence"/>
</dbReference>
<accession>A0A9P7ERQ5</accession>
<organism evidence="1 2">
    <name type="scientific">Suillus discolor</name>
    <dbReference type="NCBI Taxonomy" id="1912936"/>
    <lineage>
        <taxon>Eukaryota</taxon>
        <taxon>Fungi</taxon>
        <taxon>Dikarya</taxon>
        <taxon>Basidiomycota</taxon>
        <taxon>Agaricomycotina</taxon>
        <taxon>Agaricomycetes</taxon>
        <taxon>Agaricomycetidae</taxon>
        <taxon>Boletales</taxon>
        <taxon>Suillineae</taxon>
        <taxon>Suillaceae</taxon>
        <taxon>Suillus</taxon>
    </lineage>
</organism>
<comment type="caution">
    <text evidence="1">The sequence shown here is derived from an EMBL/GenBank/DDBJ whole genome shotgun (WGS) entry which is preliminary data.</text>
</comment>
<dbReference type="GeneID" id="64706665"/>
<keyword evidence="2" id="KW-1185">Reference proteome</keyword>
<proteinExistence type="predicted"/>
<dbReference type="OrthoDB" id="2692197at2759"/>
<dbReference type="AlphaFoldDB" id="A0A9P7ERQ5"/>
<gene>
    <name evidence="1" type="ORF">F5147DRAFT_841790</name>
</gene>
<evidence type="ECO:0000313" key="1">
    <source>
        <dbReference type="EMBL" id="KAG2085236.1"/>
    </source>
</evidence>
<reference evidence="1" key="1">
    <citation type="journal article" date="2020" name="New Phytol.">
        <title>Comparative genomics reveals dynamic genome evolution in host specialist ectomycorrhizal fungi.</title>
        <authorList>
            <person name="Lofgren L.A."/>
            <person name="Nguyen N.H."/>
            <person name="Vilgalys R."/>
            <person name="Ruytinx J."/>
            <person name="Liao H.L."/>
            <person name="Branco S."/>
            <person name="Kuo A."/>
            <person name="LaButti K."/>
            <person name="Lipzen A."/>
            <person name="Andreopoulos W."/>
            <person name="Pangilinan J."/>
            <person name="Riley R."/>
            <person name="Hundley H."/>
            <person name="Na H."/>
            <person name="Barry K."/>
            <person name="Grigoriev I.V."/>
            <person name="Stajich J.E."/>
            <person name="Kennedy P.G."/>
        </authorList>
    </citation>
    <scope>NUCLEOTIDE SEQUENCE</scope>
    <source>
        <strain evidence="1">FC423</strain>
    </source>
</reference>
<protein>
    <submittedName>
        <fullName evidence="1">Uncharacterized protein</fullName>
    </submittedName>
</protein>
<evidence type="ECO:0000313" key="2">
    <source>
        <dbReference type="Proteomes" id="UP000823399"/>
    </source>
</evidence>
<sequence length="64" mass="7117">MASQVVYESSDDGEYSNSWNDFKMQVEALDNSPSPTQPLAKVLGEKLSISQKITLQAPRADMRL</sequence>